<dbReference type="AlphaFoldDB" id="A0A2P8CYS6"/>
<dbReference type="GO" id="GO:0006950">
    <property type="term" value="P:response to stress"/>
    <property type="evidence" value="ECO:0007669"/>
    <property type="project" value="UniProtKB-ARBA"/>
</dbReference>
<keyword evidence="3" id="KW-1185">Reference proteome</keyword>
<name>A0A2P8CYS6_9BACT</name>
<comment type="caution">
    <text evidence="2">The sequence shown here is derived from an EMBL/GenBank/DDBJ whole genome shotgun (WGS) entry which is preliminary data.</text>
</comment>
<dbReference type="EMBL" id="PYGD01000009">
    <property type="protein sequence ID" value="PSK90121.1"/>
    <property type="molecule type" value="Genomic_DNA"/>
</dbReference>
<proteinExistence type="predicted"/>
<evidence type="ECO:0000313" key="3">
    <source>
        <dbReference type="Proteomes" id="UP000240572"/>
    </source>
</evidence>
<gene>
    <name evidence="2" type="ORF">B0I18_109127</name>
</gene>
<dbReference type="Proteomes" id="UP000240572">
    <property type="component" value="Unassembled WGS sequence"/>
</dbReference>
<organism evidence="2 3">
    <name type="scientific">Taibaiella chishuiensis</name>
    <dbReference type="NCBI Taxonomy" id="1434707"/>
    <lineage>
        <taxon>Bacteria</taxon>
        <taxon>Pseudomonadati</taxon>
        <taxon>Bacteroidota</taxon>
        <taxon>Chitinophagia</taxon>
        <taxon>Chitinophagales</taxon>
        <taxon>Chitinophagaceae</taxon>
        <taxon>Taibaiella</taxon>
    </lineage>
</organism>
<reference evidence="2 3" key="1">
    <citation type="submission" date="2018-03" db="EMBL/GenBank/DDBJ databases">
        <title>Genomic Encyclopedia of Type Strains, Phase III (KMG-III): the genomes of soil and plant-associated and newly described type strains.</title>
        <authorList>
            <person name="Whitman W."/>
        </authorList>
    </citation>
    <scope>NUCLEOTIDE SEQUENCE [LARGE SCALE GENOMIC DNA]</scope>
    <source>
        <strain evidence="2 3">CGMCC 1.12700</strain>
    </source>
</reference>
<feature type="domain" description="SprT-like" evidence="1">
    <location>
        <begin position="59"/>
        <end position="103"/>
    </location>
</feature>
<evidence type="ECO:0000313" key="2">
    <source>
        <dbReference type="EMBL" id="PSK90121.1"/>
    </source>
</evidence>
<dbReference type="RefSeq" id="WP_106524462.1">
    <property type="nucleotide sequence ID" value="NZ_PYGD01000009.1"/>
</dbReference>
<sequence length="210" mass="24449">MGKQEAPFIMLEQFLPEGTYKKIASYFKEYDIHLSITHDRATILGDYRTPTKDYPIHRISINGSLNPYSFLITLLHELAHMLTYIQYKRGIQPHGKEWKAIFAGLLSKYMGRGIFPDNVEEALTQSLSSIKASTCSDPNLYRALKKHDRRQKFMRLVEDIPLNEHFQTLDGRTFQKIEKLRTRFRCREVKTGHLYLFPAIAEVKLVQAQG</sequence>
<accession>A0A2P8CYS6</accession>
<protein>
    <submittedName>
        <fullName evidence="2">SprT-like family protein</fullName>
    </submittedName>
</protein>
<dbReference type="Pfam" id="PF10263">
    <property type="entry name" value="SprT-like"/>
    <property type="match status" value="1"/>
</dbReference>
<evidence type="ECO:0000259" key="1">
    <source>
        <dbReference type="Pfam" id="PF10263"/>
    </source>
</evidence>
<dbReference type="OrthoDB" id="267364at2"/>
<dbReference type="InterPro" id="IPR006640">
    <property type="entry name" value="SprT-like_domain"/>
</dbReference>